<comment type="subcellular location">
    <subcellularLocation>
        <location evidence="1 8">Cell membrane</location>
        <topology evidence="1 8">Multi-pass membrane protein</topology>
    </subcellularLocation>
</comment>
<dbReference type="InterPro" id="IPR003784">
    <property type="entry name" value="BioY"/>
</dbReference>
<gene>
    <name evidence="10" type="ORF">N1496_06440</name>
</gene>
<evidence type="ECO:0000256" key="1">
    <source>
        <dbReference type="ARBA" id="ARBA00004651"/>
    </source>
</evidence>
<dbReference type="PANTHER" id="PTHR34295:SF4">
    <property type="entry name" value="BIOTIN TRANSPORTER BIOY-RELATED"/>
    <property type="match status" value="1"/>
</dbReference>
<dbReference type="RefSeq" id="WP_018366364.1">
    <property type="nucleotide sequence ID" value="NZ_CP104407.1"/>
</dbReference>
<feature type="transmembrane region" description="Helical" evidence="9">
    <location>
        <begin position="86"/>
        <end position="103"/>
    </location>
</feature>
<keyword evidence="6 9" id="KW-1133">Transmembrane helix</keyword>
<keyword evidence="4 8" id="KW-1003">Cell membrane</keyword>
<evidence type="ECO:0000256" key="7">
    <source>
        <dbReference type="ARBA" id="ARBA00023136"/>
    </source>
</evidence>
<comment type="similarity">
    <text evidence="2 8">Belongs to the BioY family.</text>
</comment>
<dbReference type="PIRSF" id="PIRSF016661">
    <property type="entry name" value="BioY"/>
    <property type="match status" value="1"/>
</dbReference>
<feature type="transmembrane region" description="Helical" evidence="9">
    <location>
        <begin position="31"/>
        <end position="49"/>
    </location>
</feature>
<keyword evidence="5 9" id="KW-0812">Transmembrane</keyword>
<dbReference type="Proteomes" id="UP001238096">
    <property type="component" value="Chromosome"/>
</dbReference>
<sequence length="180" mass="19566">MFSTKNVTYIAIMTSLIIILGMIPAIPLGFIPVPIVLQNLAIMLAALILGGKKGSLSILLFLVIGLFLPVFSASKTTLSVMMGPTAGYIVAWLFTPLLFSFLYQNSKKRQNKFLIFALIWIAGVLWVDLLGAIWLASYTGMPLLSALASNLVFIPGDTIKALIATIIALKLKESYIHKGH</sequence>
<feature type="transmembrane region" description="Helical" evidence="9">
    <location>
        <begin position="143"/>
        <end position="169"/>
    </location>
</feature>
<feature type="transmembrane region" description="Helical" evidence="9">
    <location>
        <begin position="115"/>
        <end position="137"/>
    </location>
</feature>
<evidence type="ECO:0000256" key="5">
    <source>
        <dbReference type="ARBA" id="ARBA00022692"/>
    </source>
</evidence>
<feature type="transmembrane region" description="Helical" evidence="9">
    <location>
        <begin position="56"/>
        <end position="74"/>
    </location>
</feature>
<name>A0ABY9LFQ1_9STRE</name>
<evidence type="ECO:0000256" key="6">
    <source>
        <dbReference type="ARBA" id="ARBA00022989"/>
    </source>
</evidence>
<reference evidence="11" key="1">
    <citation type="submission" date="2022-10" db="EMBL/GenBank/DDBJ databases">
        <title>Streptococcus didelphis as causative of fatal infections in opossums (Didelphis albiventris).</title>
        <authorList>
            <person name="Breyer G.M."/>
            <person name="Da Silva M.E.R.J."/>
            <person name="Siqueira F.M."/>
        </authorList>
    </citation>
    <scope>NUCLEOTIDE SEQUENCE [LARGE SCALE GENOMIC DNA]</scope>
    <source>
        <strain evidence="11">LBVP101/21</strain>
    </source>
</reference>
<proteinExistence type="inferred from homology"/>
<dbReference type="PANTHER" id="PTHR34295">
    <property type="entry name" value="BIOTIN TRANSPORTER BIOY"/>
    <property type="match status" value="1"/>
</dbReference>
<keyword evidence="3 8" id="KW-0813">Transport</keyword>
<accession>A0ABY9LFQ1</accession>
<evidence type="ECO:0000256" key="4">
    <source>
        <dbReference type="ARBA" id="ARBA00022475"/>
    </source>
</evidence>
<dbReference type="EMBL" id="CP110509">
    <property type="protein sequence ID" value="WMB27727.1"/>
    <property type="molecule type" value="Genomic_DNA"/>
</dbReference>
<organism evidence="10 11">
    <name type="scientific">Streptococcus didelphis</name>
    <dbReference type="NCBI Taxonomy" id="102886"/>
    <lineage>
        <taxon>Bacteria</taxon>
        <taxon>Bacillati</taxon>
        <taxon>Bacillota</taxon>
        <taxon>Bacilli</taxon>
        <taxon>Lactobacillales</taxon>
        <taxon>Streptococcaceae</taxon>
        <taxon>Streptococcus</taxon>
    </lineage>
</organism>
<dbReference type="Gene3D" id="1.10.1760.20">
    <property type="match status" value="1"/>
</dbReference>
<evidence type="ECO:0000313" key="11">
    <source>
        <dbReference type="Proteomes" id="UP001238096"/>
    </source>
</evidence>
<evidence type="ECO:0000256" key="8">
    <source>
        <dbReference type="PIRNR" id="PIRNR016661"/>
    </source>
</evidence>
<evidence type="ECO:0000256" key="3">
    <source>
        <dbReference type="ARBA" id="ARBA00022448"/>
    </source>
</evidence>
<feature type="transmembrane region" description="Helical" evidence="9">
    <location>
        <begin position="7"/>
        <end position="25"/>
    </location>
</feature>
<keyword evidence="11" id="KW-1185">Reference proteome</keyword>
<dbReference type="Pfam" id="PF02632">
    <property type="entry name" value="BioY"/>
    <property type="match status" value="1"/>
</dbReference>
<evidence type="ECO:0000256" key="2">
    <source>
        <dbReference type="ARBA" id="ARBA00010692"/>
    </source>
</evidence>
<evidence type="ECO:0000256" key="9">
    <source>
        <dbReference type="SAM" id="Phobius"/>
    </source>
</evidence>
<keyword evidence="7 8" id="KW-0472">Membrane</keyword>
<evidence type="ECO:0000313" key="10">
    <source>
        <dbReference type="EMBL" id="WMB27727.1"/>
    </source>
</evidence>
<protein>
    <recommendedName>
        <fullName evidence="8">Biotin transporter</fullName>
    </recommendedName>
</protein>